<evidence type="ECO:0000313" key="1">
    <source>
        <dbReference type="EMBL" id="AKF11307.1"/>
    </source>
</evidence>
<dbReference type="PROSITE" id="PS51318">
    <property type="entry name" value="TAT"/>
    <property type="match status" value="1"/>
</dbReference>
<dbReference type="KEGG" id="samy:DB32_008456"/>
<dbReference type="PROSITE" id="PS51257">
    <property type="entry name" value="PROKAR_LIPOPROTEIN"/>
    <property type="match status" value="1"/>
</dbReference>
<protein>
    <recommendedName>
        <fullName evidence="3">Lipoprotein</fullName>
    </recommendedName>
</protein>
<organism evidence="1 2">
    <name type="scientific">Sandaracinus amylolyticus</name>
    <dbReference type="NCBI Taxonomy" id="927083"/>
    <lineage>
        <taxon>Bacteria</taxon>
        <taxon>Pseudomonadati</taxon>
        <taxon>Myxococcota</taxon>
        <taxon>Polyangia</taxon>
        <taxon>Polyangiales</taxon>
        <taxon>Sandaracinaceae</taxon>
        <taxon>Sandaracinus</taxon>
    </lineage>
</organism>
<dbReference type="Proteomes" id="UP000034883">
    <property type="component" value="Chromosome"/>
</dbReference>
<evidence type="ECO:0008006" key="3">
    <source>
        <dbReference type="Google" id="ProtNLM"/>
    </source>
</evidence>
<gene>
    <name evidence="1" type="ORF">DB32_008456</name>
</gene>
<sequence>MTDRENARRKALQAARAVTLGLAIAATTAGCEQVVDRACAFSFTENTRYCCERQPLSYYDPATRTCMRAMIGPFVPPDMPA</sequence>
<accession>A0A0F6YND7</accession>
<dbReference type="InterPro" id="IPR006311">
    <property type="entry name" value="TAT_signal"/>
</dbReference>
<dbReference type="RefSeq" id="WP_053238186.1">
    <property type="nucleotide sequence ID" value="NZ_CP011125.1"/>
</dbReference>
<keyword evidence="2" id="KW-1185">Reference proteome</keyword>
<evidence type="ECO:0000313" key="2">
    <source>
        <dbReference type="Proteomes" id="UP000034883"/>
    </source>
</evidence>
<dbReference type="AlphaFoldDB" id="A0A0F6YND7"/>
<proteinExistence type="predicted"/>
<dbReference type="EMBL" id="CP011125">
    <property type="protein sequence ID" value="AKF11307.1"/>
    <property type="molecule type" value="Genomic_DNA"/>
</dbReference>
<reference evidence="1 2" key="1">
    <citation type="submission" date="2015-03" db="EMBL/GenBank/DDBJ databases">
        <title>Genome assembly of Sandaracinus amylolyticus DSM 53668.</title>
        <authorList>
            <person name="Sharma G."/>
            <person name="Subramanian S."/>
        </authorList>
    </citation>
    <scope>NUCLEOTIDE SEQUENCE [LARGE SCALE GENOMIC DNA]</scope>
    <source>
        <strain evidence="1 2">DSM 53668</strain>
    </source>
</reference>
<name>A0A0F6YND7_9BACT</name>
<dbReference type="STRING" id="927083.DB32_008456"/>